<dbReference type="GO" id="GO:0005737">
    <property type="term" value="C:cytoplasm"/>
    <property type="evidence" value="ECO:0007669"/>
    <property type="project" value="UniProtKB-SubCell"/>
</dbReference>
<comment type="function">
    <text evidence="8">Ligates lysine onto the cytidine present at position 34 of the AUA codon-specific tRNA(Ile) that contains the anticodon CAU, in an ATP-dependent manner. Cytidine is converted to lysidine, thus changing the amino acid specificity of the tRNA from methionine to isoleucine.</text>
</comment>
<evidence type="ECO:0000256" key="5">
    <source>
        <dbReference type="ARBA" id="ARBA00022741"/>
    </source>
</evidence>
<dbReference type="SUPFAM" id="SSF52402">
    <property type="entry name" value="Adenine nucleotide alpha hydrolases-like"/>
    <property type="match status" value="1"/>
</dbReference>
<dbReference type="GO" id="GO:0032267">
    <property type="term" value="F:tRNA(Ile)-lysidine synthase activity"/>
    <property type="evidence" value="ECO:0007669"/>
    <property type="project" value="UniProtKB-EC"/>
</dbReference>
<keyword evidence="3 8" id="KW-0436">Ligase</keyword>
<feature type="binding site" evidence="8">
    <location>
        <begin position="28"/>
        <end position="33"/>
    </location>
    <ligand>
        <name>ATP</name>
        <dbReference type="ChEBI" id="CHEBI:30616"/>
    </ligand>
</feature>
<evidence type="ECO:0000256" key="7">
    <source>
        <dbReference type="ARBA" id="ARBA00048539"/>
    </source>
</evidence>
<keyword evidence="4 8" id="KW-0819">tRNA processing</keyword>
<keyword evidence="5 8" id="KW-0547">Nucleotide-binding</keyword>
<dbReference type="SMART" id="SM00977">
    <property type="entry name" value="TilS_C"/>
    <property type="match status" value="1"/>
</dbReference>
<dbReference type="EMBL" id="LN774769">
    <property type="protein sequence ID" value="CEN27215.1"/>
    <property type="molecule type" value="Genomic_DNA"/>
</dbReference>
<evidence type="ECO:0000259" key="9">
    <source>
        <dbReference type="SMART" id="SM00977"/>
    </source>
</evidence>
<dbReference type="STRING" id="1364.LP2241_10010"/>
<dbReference type="SUPFAM" id="SSF56037">
    <property type="entry name" value="PheT/TilS domain"/>
    <property type="match status" value="1"/>
</dbReference>
<evidence type="ECO:0000256" key="6">
    <source>
        <dbReference type="ARBA" id="ARBA00022840"/>
    </source>
</evidence>
<evidence type="ECO:0000313" key="10">
    <source>
        <dbReference type="EMBL" id="CEN27215.1"/>
    </source>
</evidence>
<dbReference type="PANTHER" id="PTHR43033">
    <property type="entry name" value="TRNA(ILE)-LYSIDINE SYNTHASE-RELATED"/>
    <property type="match status" value="1"/>
</dbReference>
<dbReference type="Proteomes" id="UP000033166">
    <property type="component" value="Chromosome I"/>
</dbReference>
<feature type="domain" description="Lysidine-tRNA(Ile) synthetase C-terminal" evidence="9">
    <location>
        <begin position="336"/>
        <end position="394"/>
    </location>
</feature>
<name>A0A0D6DUP0_9LACT</name>
<dbReference type="NCBIfam" id="TIGR02432">
    <property type="entry name" value="lysidine_TilS_N"/>
    <property type="match status" value="1"/>
</dbReference>
<comment type="catalytic activity">
    <reaction evidence="7 8">
        <text>cytidine(34) in tRNA(Ile2) + L-lysine + ATP = lysidine(34) in tRNA(Ile2) + AMP + diphosphate + H(+)</text>
        <dbReference type="Rhea" id="RHEA:43744"/>
        <dbReference type="Rhea" id="RHEA-COMP:10625"/>
        <dbReference type="Rhea" id="RHEA-COMP:10670"/>
        <dbReference type="ChEBI" id="CHEBI:15378"/>
        <dbReference type="ChEBI" id="CHEBI:30616"/>
        <dbReference type="ChEBI" id="CHEBI:32551"/>
        <dbReference type="ChEBI" id="CHEBI:33019"/>
        <dbReference type="ChEBI" id="CHEBI:82748"/>
        <dbReference type="ChEBI" id="CHEBI:83665"/>
        <dbReference type="ChEBI" id="CHEBI:456215"/>
        <dbReference type="EC" id="6.3.4.19"/>
    </reaction>
</comment>
<dbReference type="RefSeq" id="WP_047914528.1">
    <property type="nucleotide sequence ID" value="NZ_LN774769.1"/>
</dbReference>
<evidence type="ECO:0000256" key="8">
    <source>
        <dbReference type="HAMAP-Rule" id="MF_01161"/>
    </source>
</evidence>
<dbReference type="KEGG" id="lpk:LACPI_0015"/>
<comment type="similarity">
    <text evidence="8">Belongs to the tRNA(Ile)-lysidine synthase family.</text>
</comment>
<keyword evidence="6 8" id="KW-0067">ATP-binding</keyword>
<organism evidence="10 11">
    <name type="scientific">Pseudolactococcus piscium MKFS47</name>
    <dbReference type="NCBI Taxonomy" id="297352"/>
    <lineage>
        <taxon>Bacteria</taxon>
        <taxon>Bacillati</taxon>
        <taxon>Bacillota</taxon>
        <taxon>Bacilli</taxon>
        <taxon>Lactobacillales</taxon>
        <taxon>Streptococcaceae</taxon>
        <taxon>Pseudolactococcus</taxon>
    </lineage>
</organism>
<evidence type="ECO:0000256" key="4">
    <source>
        <dbReference type="ARBA" id="ARBA00022694"/>
    </source>
</evidence>
<evidence type="ECO:0000256" key="2">
    <source>
        <dbReference type="ARBA" id="ARBA00022490"/>
    </source>
</evidence>
<accession>A0A0D6DUP0</accession>
<dbReference type="GO" id="GO:0005524">
    <property type="term" value="F:ATP binding"/>
    <property type="evidence" value="ECO:0007669"/>
    <property type="project" value="UniProtKB-UniRule"/>
</dbReference>
<reference evidence="11" key="1">
    <citation type="submission" date="2015-01" db="EMBL/GenBank/DDBJ databases">
        <authorList>
            <person name="Andreevskaya M."/>
        </authorList>
    </citation>
    <scope>NUCLEOTIDE SEQUENCE [LARGE SCALE GENOMIC DNA]</scope>
    <source>
        <strain evidence="11">MKFS47</strain>
    </source>
</reference>
<evidence type="ECO:0000313" key="11">
    <source>
        <dbReference type="Proteomes" id="UP000033166"/>
    </source>
</evidence>
<sequence length="411" mass="47682">MTPYDKFLKTVVDAHYFDQHASVLVALSGGVDSMTLFDWLYQAKDRLNVTLSVAHINHKQRVVSDLEENLLSKKMAELGVPFYTAHYEGTFSEEKARDFRYAFFEEIMTAQHISAIVTAHHSNDVMENFLIRQIRGSRLRFLTGMKPVQSFGPYEGSELIRPLLSFEKSELTATTYFEDVSNAENEYLRNRVRNIYLPAFSKENPRFSENLASLSEEIGLAMTIVSDSITEFSGAKRIELKEFNEATEALQYFILQDYLTQFPTLEVAKRQFDQLLHIIRRQGQYLHAMSSDYNFVKNQQYFYIEKRGDAIAFETSLTPFVFGEFSQVAIPDTGEIIIRKRLAGDRVVINGMHKKLRRFFIDNKIALKKRDNPLVTVDNQIYEVLDVVSTDLSKSLKHAKMKRTLYYREKR</sequence>
<dbReference type="HOGENOM" id="CLU_018869_0_2_9"/>
<dbReference type="InterPro" id="IPR014729">
    <property type="entry name" value="Rossmann-like_a/b/a_fold"/>
</dbReference>
<evidence type="ECO:0000256" key="1">
    <source>
        <dbReference type="ARBA" id="ARBA00004496"/>
    </source>
</evidence>
<dbReference type="InterPro" id="IPR012094">
    <property type="entry name" value="tRNA_Ile_lys_synt"/>
</dbReference>
<dbReference type="InterPro" id="IPR012796">
    <property type="entry name" value="Lysidine-tRNA-synth_C"/>
</dbReference>
<comment type="domain">
    <text evidence="8">The N-terminal region contains the highly conserved SGGXDS motif, predicted to be a P-loop motif involved in ATP binding.</text>
</comment>
<keyword evidence="2 8" id="KW-0963">Cytoplasm</keyword>
<dbReference type="Pfam" id="PF01171">
    <property type="entry name" value="ATP_bind_3"/>
    <property type="match status" value="1"/>
</dbReference>
<dbReference type="InterPro" id="IPR011063">
    <property type="entry name" value="TilS/TtcA_N"/>
</dbReference>
<dbReference type="PANTHER" id="PTHR43033:SF1">
    <property type="entry name" value="TRNA(ILE)-LYSIDINE SYNTHASE-RELATED"/>
    <property type="match status" value="1"/>
</dbReference>
<dbReference type="CDD" id="cd01992">
    <property type="entry name" value="TilS_N"/>
    <property type="match status" value="1"/>
</dbReference>
<dbReference type="Gene3D" id="3.40.50.620">
    <property type="entry name" value="HUPs"/>
    <property type="match status" value="1"/>
</dbReference>
<protein>
    <recommendedName>
        <fullName evidence="8">tRNA(Ile)-lysidine synthase</fullName>
        <ecNumber evidence="8">6.3.4.19</ecNumber>
    </recommendedName>
    <alternativeName>
        <fullName evidence="8">tRNA(Ile)-2-lysyl-cytidine synthase</fullName>
    </alternativeName>
    <alternativeName>
        <fullName evidence="8">tRNA(Ile)-lysidine synthetase</fullName>
    </alternativeName>
</protein>
<dbReference type="InterPro" id="IPR012795">
    <property type="entry name" value="tRNA_Ile_lys_synt_N"/>
</dbReference>
<dbReference type="HAMAP" id="MF_01161">
    <property type="entry name" value="tRNA_Ile_lys_synt"/>
    <property type="match status" value="1"/>
</dbReference>
<gene>
    <name evidence="8" type="primary">tilS</name>
    <name evidence="10" type="ORF">LACPI_0015</name>
</gene>
<dbReference type="NCBIfam" id="TIGR02433">
    <property type="entry name" value="lysidine_TilS_C"/>
    <property type="match status" value="1"/>
</dbReference>
<dbReference type="EC" id="6.3.4.19" evidence="8"/>
<dbReference type="GO" id="GO:0006400">
    <property type="term" value="P:tRNA modification"/>
    <property type="evidence" value="ECO:0007669"/>
    <property type="project" value="UniProtKB-UniRule"/>
</dbReference>
<dbReference type="Pfam" id="PF11734">
    <property type="entry name" value="TilS_C"/>
    <property type="match status" value="1"/>
</dbReference>
<proteinExistence type="inferred from homology"/>
<evidence type="ECO:0000256" key="3">
    <source>
        <dbReference type="ARBA" id="ARBA00022598"/>
    </source>
</evidence>
<comment type="subcellular location">
    <subcellularLocation>
        <location evidence="1 8">Cytoplasm</location>
    </subcellularLocation>
</comment>
<dbReference type="AlphaFoldDB" id="A0A0D6DUP0"/>